<protein>
    <submittedName>
        <fullName evidence="2">Uncharacterized protein</fullName>
    </submittedName>
</protein>
<name>A0A1H9BCC2_9EURY</name>
<evidence type="ECO:0000256" key="1">
    <source>
        <dbReference type="SAM" id="MobiDB-lite"/>
    </source>
</evidence>
<reference evidence="3" key="1">
    <citation type="submission" date="2016-10" db="EMBL/GenBank/DDBJ databases">
        <authorList>
            <person name="Varghese N."/>
            <person name="Submissions S."/>
        </authorList>
    </citation>
    <scope>NUCLEOTIDE SEQUENCE [LARGE SCALE GENOMIC DNA]</scope>
    <source>
        <strain evidence="3">DSM 25055</strain>
    </source>
</reference>
<proteinExistence type="predicted"/>
<evidence type="ECO:0000313" key="3">
    <source>
        <dbReference type="Proteomes" id="UP000199114"/>
    </source>
</evidence>
<organism evidence="2 3">
    <name type="scientific">Natrinema salaciae</name>
    <dbReference type="NCBI Taxonomy" id="1186196"/>
    <lineage>
        <taxon>Archaea</taxon>
        <taxon>Methanobacteriati</taxon>
        <taxon>Methanobacteriota</taxon>
        <taxon>Stenosarchaea group</taxon>
        <taxon>Halobacteria</taxon>
        <taxon>Halobacteriales</taxon>
        <taxon>Natrialbaceae</taxon>
        <taxon>Natrinema</taxon>
    </lineage>
</organism>
<evidence type="ECO:0000313" key="2">
    <source>
        <dbReference type="EMBL" id="SEP86519.1"/>
    </source>
</evidence>
<dbReference type="Proteomes" id="UP000199114">
    <property type="component" value="Unassembled WGS sequence"/>
</dbReference>
<dbReference type="PROSITE" id="PS51318">
    <property type="entry name" value="TAT"/>
    <property type="match status" value="1"/>
</dbReference>
<dbReference type="InterPro" id="IPR006311">
    <property type="entry name" value="TAT_signal"/>
</dbReference>
<gene>
    <name evidence="2" type="ORF">SAMN04489841_0700</name>
</gene>
<dbReference type="PROSITE" id="PS51257">
    <property type="entry name" value="PROKAR_LIPOPROTEIN"/>
    <property type="match status" value="1"/>
</dbReference>
<dbReference type="RefSeq" id="WP_090613461.1">
    <property type="nucleotide sequence ID" value="NZ_FOFD01000001.1"/>
</dbReference>
<dbReference type="OrthoDB" id="187751at2157"/>
<keyword evidence="3" id="KW-1185">Reference proteome</keyword>
<feature type="region of interest" description="Disordered" evidence="1">
    <location>
        <begin position="147"/>
        <end position="192"/>
    </location>
</feature>
<feature type="compositionally biased region" description="Acidic residues" evidence="1">
    <location>
        <begin position="166"/>
        <end position="192"/>
    </location>
</feature>
<sequence length="192" mass="21027">MSNLPTRRGFLAITGTGTAASLAGCSQLESITQEGSENPDEAVTVTVQPEREELQRLEEEIRADLDEGTLSQQEAGRVFRERQVELTEAAVASFEESVAGSELSVAESRPEYGLLRVTGPDVAIMESLRNGDVSGIYPGERYELIVQQQQQREQRQEMLEQQQEAQETDGETNESDAGNETDGTDAGNETDE</sequence>
<dbReference type="EMBL" id="FOFD01000001">
    <property type="protein sequence ID" value="SEP86519.1"/>
    <property type="molecule type" value="Genomic_DNA"/>
</dbReference>
<dbReference type="AlphaFoldDB" id="A0A1H9BCC2"/>
<accession>A0A1H9BCC2</accession>